<accession>A0A9P6HI78</accession>
<reference evidence="5" key="1">
    <citation type="journal article" date="2020" name="Nat. Commun.">
        <title>Large-scale genome sequencing of mycorrhizal fungi provides insights into the early evolution of symbiotic traits.</title>
        <authorList>
            <person name="Miyauchi S."/>
            <person name="Kiss E."/>
            <person name="Kuo A."/>
            <person name="Drula E."/>
            <person name="Kohler A."/>
            <person name="Sanchez-Garcia M."/>
            <person name="Morin E."/>
            <person name="Andreopoulos B."/>
            <person name="Barry K.W."/>
            <person name="Bonito G."/>
            <person name="Buee M."/>
            <person name="Carver A."/>
            <person name="Chen C."/>
            <person name="Cichocki N."/>
            <person name="Clum A."/>
            <person name="Culley D."/>
            <person name="Crous P.W."/>
            <person name="Fauchery L."/>
            <person name="Girlanda M."/>
            <person name="Hayes R.D."/>
            <person name="Keri Z."/>
            <person name="LaButti K."/>
            <person name="Lipzen A."/>
            <person name="Lombard V."/>
            <person name="Magnuson J."/>
            <person name="Maillard F."/>
            <person name="Murat C."/>
            <person name="Nolan M."/>
            <person name="Ohm R.A."/>
            <person name="Pangilinan J."/>
            <person name="Pereira M.F."/>
            <person name="Perotto S."/>
            <person name="Peter M."/>
            <person name="Pfister S."/>
            <person name="Riley R."/>
            <person name="Sitrit Y."/>
            <person name="Stielow J.B."/>
            <person name="Szollosi G."/>
            <person name="Zifcakova L."/>
            <person name="Stursova M."/>
            <person name="Spatafora J.W."/>
            <person name="Tedersoo L."/>
            <person name="Vaario L.M."/>
            <person name="Yamada A."/>
            <person name="Yan M."/>
            <person name="Wang P."/>
            <person name="Xu J."/>
            <person name="Bruns T."/>
            <person name="Baldrian P."/>
            <person name="Vilgalys R."/>
            <person name="Dunand C."/>
            <person name="Henrissat B."/>
            <person name="Grigoriev I.V."/>
            <person name="Hibbett D."/>
            <person name="Nagy L.G."/>
            <person name="Martin F.M."/>
        </authorList>
    </citation>
    <scope>NUCLEOTIDE SEQUENCE</scope>
    <source>
        <strain evidence="5">UH-Tt-Lm1</strain>
    </source>
</reference>
<dbReference type="GO" id="GO:0051286">
    <property type="term" value="C:cell tip"/>
    <property type="evidence" value="ECO:0007669"/>
    <property type="project" value="TreeGrafter"/>
</dbReference>
<evidence type="ECO:0000313" key="5">
    <source>
        <dbReference type="EMBL" id="KAF9787903.1"/>
    </source>
</evidence>
<name>A0A9P6HI78_9AGAM</name>
<proteinExistence type="predicted"/>
<feature type="region of interest" description="Disordered" evidence="3">
    <location>
        <begin position="472"/>
        <end position="505"/>
    </location>
</feature>
<feature type="compositionally biased region" description="Basic and acidic residues" evidence="3">
    <location>
        <begin position="604"/>
        <end position="618"/>
    </location>
</feature>
<dbReference type="GO" id="GO:0070319">
    <property type="term" value="C:Golgi to plasma membrane transport vesicle"/>
    <property type="evidence" value="ECO:0007669"/>
    <property type="project" value="TreeGrafter"/>
</dbReference>
<dbReference type="PANTHER" id="PTHR14430">
    <property type="entry name" value="RABIN3-RELATED"/>
    <property type="match status" value="1"/>
</dbReference>
<evidence type="ECO:0000259" key="4">
    <source>
        <dbReference type="Pfam" id="PF06428"/>
    </source>
</evidence>
<feature type="coiled-coil region" evidence="2">
    <location>
        <begin position="173"/>
        <end position="228"/>
    </location>
</feature>
<dbReference type="Gene3D" id="6.10.140.910">
    <property type="match status" value="1"/>
</dbReference>
<comment type="caution">
    <text evidence="5">The sequence shown here is derived from an EMBL/GenBank/DDBJ whole genome shotgun (WGS) entry which is preliminary data.</text>
</comment>
<feature type="compositionally biased region" description="Polar residues" evidence="3">
    <location>
        <begin position="793"/>
        <end position="805"/>
    </location>
</feature>
<evidence type="ECO:0000256" key="3">
    <source>
        <dbReference type="SAM" id="MobiDB-lite"/>
    </source>
</evidence>
<feature type="compositionally biased region" description="Basic and acidic residues" evidence="3">
    <location>
        <begin position="1"/>
        <end position="12"/>
    </location>
</feature>
<evidence type="ECO:0000313" key="6">
    <source>
        <dbReference type="Proteomes" id="UP000736335"/>
    </source>
</evidence>
<feature type="compositionally biased region" description="Basic and acidic residues" evidence="3">
    <location>
        <begin position="738"/>
        <end position="748"/>
    </location>
</feature>
<dbReference type="CDD" id="cd21044">
    <property type="entry name" value="Rab11BD_RAB3IP_like"/>
    <property type="match status" value="1"/>
</dbReference>
<keyword evidence="1 2" id="KW-0175">Coiled coil</keyword>
<dbReference type="GO" id="GO:0006887">
    <property type="term" value="P:exocytosis"/>
    <property type="evidence" value="ECO:0007669"/>
    <property type="project" value="TreeGrafter"/>
</dbReference>
<keyword evidence="6" id="KW-1185">Reference proteome</keyword>
<reference evidence="5" key="2">
    <citation type="submission" date="2020-11" db="EMBL/GenBank/DDBJ databases">
        <authorList>
            <consortium name="DOE Joint Genome Institute"/>
            <person name="Kuo A."/>
            <person name="Miyauchi S."/>
            <person name="Kiss E."/>
            <person name="Drula E."/>
            <person name="Kohler A."/>
            <person name="Sanchez-Garcia M."/>
            <person name="Andreopoulos B."/>
            <person name="Barry K.W."/>
            <person name="Bonito G."/>
            <person name="Buee M."/>
            <person name="Carver A."/>
            <person name="Chen C."/>
            <person name="Cichocki N."/>
            <person name="Clum A."/>
            <person name="Culley D."/>
            <person name="Crous P.W."/>
            <person name="Fauchery L."/>
            <person name="Girlanda M."/>
            <person name="Hayes R."/>
            <person name="Keri Z."/>
            <person name="Labutti K."/>
            <person name="Lipzen A."/>
            <person name="Lombard V."/>
            <person name="Magnuson J."/>
            <person name="Maillard F."/>
            <person name="Morin E."/>
            <person name="Murat C."/>
            <person name="Nolan M."/>
            <person name="Ohm R."/>
            <person name="Pangilinan J."/>
            <person name="Pereira M."/>
            <person name="Perotto S."/>
            <person name="Peter M."/>
            <person name="Riley R."/>
            <person name="Sitrit Y."/>
            <person name="Stielow B."/>
            <person name="Szollosi G."/>
            <person name="Zifcakova L."/>
            <person name="Stursova M."/>
            <person name="Spatafora J.W."/>
            <person name="Tedersoo L."/>
            <person name="Vaario L.-M."/>
            <person name="Yamada A."/>
            <person name="Yan M."/>
            <person name="Wang P."/>
            <person name="Xu J."/>
            <person name="Bruns T."/>
            <person name="Baldrian P."/>
            <person name="Vilgalys R."/>
            <person name="Henrissat B."/>
            <person name="Grigoriev I.V."/>
            <person name="Hibbett D."/>
            <person name="Nagy L.G."/>
            <person name="Martin F.M."/>
        </authorList>
    </citation>
    <scope>NUCLEOTIDE SEQUENCE</scope>
    <source>
        <strain evidence="5">UH-Tt-Lm1</strain>
    </source>
</reference>
<dbReference type="AlphaFoldDB" id="A0A9P6HI78"/>
<evidence type="ECO:0000256" key="2">
    <source>
        <dbReference type="SAM" id="Coils"/>
    </source>
</evidence>
<dbReference type="SUPFAM" id="SSF144284">
    <property type="entry name" value="Sec2 N-terminal region"/>
    <property type="match status" value="1"/>
</dbReference>
<dbReference type="EMBL" id="WIUZ02000004">
    <property type="protein sequence ID" value="KAF9787903.1"/>
    <property type="molecule type" value="Genomic_DNA"/>
</dbReference>
<feature type="compositionally biased region" description="Pro residues" evidence="3">
    <location>
        <begin position="699"/>
        <end position="711"/>
    </location>
</feature>
<dbReference type="Proteomes" id="UP000736335">
    <property type="component" value="Unassembled WGS sequence"/>
</dbReference>
<dbReference type="OrthoDB" id="1748564at2759"/>
<feature type="compositionally biased region" description="Basic and acidic residues" evidence="3">
    <location>
        <begin position="530"/>
        <end position="542"/>
    </location>
</feature>
<dbReference type="InterPro" id="IPR009449">
    <property type="entry name" value="Sec2_N"/>
</dbReference>
<evidence type="ECO:0000256" key="1">
    <source>
        <dbReference type="ARBA" id="ARBA00023054"/>
    </source>
</evidence>
<dbReference type="InterPro" id="IPR040351">
    <property type="entry name" value="RAB3IL/RAB3IP/Sec2"/>
</dbReference>
<dbReference type="Pfam" id="PF06428">
    <property type="entry name" value="Sec2p"/>
    <property type="match status" value="1"/>
</dbReference>
<gene>
    <name evidence="5" type="ORF">BJ322DRAFT_1217162</name>
</gene>
<sequence>MAEPLQDNRSEDIQVGGEEPEVSSHGPSTHPEPEPEPKRETYPDPDAQNMVIESLRSQIQDLFSQVTQLNSKLVGSYDRVSHLEDQLHDSSNGLRSASVKISQLELERSQHLSALNSGLLVERTHVTAELTRLMEKATEEAARRGQAESARAEIEKELDDLSAGLFGQANTMVAEARLARAASERKVEETERALKGAEEAIANMQHHMQALHEEKEEALRQAEEMRVTVGKGKWSRRDSSTPVSALRHILNCTSQYQDFLNFVAHVRELRQKSNILPLITTVNHPWLARLQLEDSDPTVRLELSSSINWMNRRSVLLAIQQGQLDIEPVSSETFLQEHAAAQSGISGLGTGSSIICGLCGAYIMYDSSKSSTGMFQRQISLPTNAWSTFMVRQNSRSATPLQSPGIPKPTTIYIFRLAVDPYGTPQPGKSRPMYPLCASGWCLHRLRTTCNLWAFVRTGILEKVWEEAGLVASRRTSTGDASIQSDSEKQQDNSLPPPAAPPLRGRFGKLWERASSLGAGVVEKVSTTGPEKDRKNEEDAKRLPSPPPEPEEIPPKRSVPPLPATRTQASVPPHLPPHDQNGDETAAPPNEAPIPPQDSGVLFDYDHHDHPKHTEPPPERSITPSEPATPEPVVEKTRPPVLPPRAPRHPPADMVRPGTPSAIPLPDSRPSTPAPTTTAELHRSVPSTPTKLDRSSSPAPGPGVVPPPIPRRAPARVRPVSASLRPSTPLNQPPINPPEEKEEGKELSADPPTTISETANPVEKAAPPPVIEVVIRPTLGVIKSKVEPRQSDAETPQNVEQSSPVTVVDRSAASPVDDAPHAPGDGSGLLNTQNMVGDKSWEDKTWREVVRLREDMFYARLGIIR</sequence>
<dbReference type="GO" id="GO:0005085">
    <property type="term" value="F:guanyl-nucleotide exchange factor activity"/>
    <property type="evidence" value="ECO:0007669"/>
    <property type="project" value="InterPro"/>
</dbReference>
<feature type="region of interest" description="Disordered" evidence="3">
    <location>
        <begin position="521"/>
        <end position="764"/>
    </location>
</feature>
<feature type="compositionally biased region" description="Polar residues" evidence="3">
    <location>
        <begin position="474"/>
        <end position="485"/>
    </location>
</feature>
<protein>
    <recommendedName>
        <fullName evidence="4">GDP/GTP exchange factor Sec2 N-terminal domain-containing protein</fullName>
    </recommendedName>
</protein>
<feature type="compositionally biased region" description="Basic and acidic residues" evidence="3">
    <location>
        <begin position="31"/>
        <end position="42"/>
    </location>
</feature>
<organism evidence="5 6">
    <name type="scientific">Thelephora terrestris</name>
    <dbReference type="NCBI Taxonomy" id="56493"/>
    <lineage>
        <taxon>Eukaryota</taxon>
        <taxon>Fungi</taxon>
        <taxon>Dikarya</taxon>
        <taxon>Basidiomycota</taxon>
        <taxon>Agaricomycotina</taxon>
        <taxon>Agaricomycetes</taxon>
        <taxon>Thelephorales</taxon>
        <taxon>Thelephoraceae</taxon>
        <taxon>Thelephora</taxon>
    </lineage>
</organism>
<dbReference type="PANTHER" id="PTHR14430:SF0">
    <property type="entry name" value="SEC2P DOMAIN-CONTAINING PROTEIN"/>
    <property type="match status" value="1"/>
</dbReference>
<feature type="region of interest" description="Disordered" evidence="3">
    <location>
        <begin position="1"/>
        <end position="45"/>
    </location>
</feature>
<feature type="domain" description="GDP/GTP exchange factor Sec2 N-terminal" evidence="4">
    <location>
        <begin position="81"/>
        <end position="212"/>
    </location>
</feature>
<feature type="region of interest" description="Disordered" evidence="3">
    <location>
        <begin position="785"/>
        <end position="836"/>
    </location>
</feature>